<proteinExistence type="predicted"/>
<sequence length="83" mass="9397">MGKKKKKKKRKKVQNQRRGCGGGGSTHEPVRSQDPLLSSGKPGVADARRHFPSLSFRSISKYNRFENHLDNRDLALILLKLNI</sequence>
<dbReference type="Gramene" id="KCW88953">
    <property type="protein sequence ID" value="KCW88953"/>
    <property type="gene ID" value="EUGRSUZ_A01277"/>
</dbReference>
<dbReference type="AlphaFoldDB" id="A0A059DEI6"/>
<dbReference type="EMBL" id="KK198753">
    <property type="protein sequence ID" value="KCW88952.1"/>
    <property type="molecule type" value="Genomic_DNA"/>
</dbReference>
<organism evidence="2">
    <name type="scientific">Eucalyptus grandis</name>
    <name type="common">Flooded gum</name>
    <dbReference type="NCBI Taxonomy" id="71139"/>
    <lineage>
        <taxon>Eukaryota</taxon>
        <taxon>Viridiplantae</taxon>
        <taxon>Streptophyta</taxon>
        <taxon>Embryophyta</taxon>
        <taxon>Tracheophyta</taxon>
        <taxon>Spermatophyta</taxon>
        <taxon>Magnoliopsida</taxon>
        <taxon>eudicotyledons</taxon>
        <taxon>Gunneridae</taxon>
        <taxon>Pentapetalae</taxon>
        <taxon>rosids</taxon>
        <taxon>malvids</taxon>
        <taxon>Myrtales</taxon>
        <taxon>Myrtaceae</taxon>
        <taxon>Myrtoideae</taxon>
        <taxon>Eucalypteae</taxon>
        <taxon>Eucalyptus</taxon>
    </lineage>
</organism>
<accession>A0A059DEI6</accession>
<evidence type="ECO:0000256" key="1">
    <source>
        <dbReference type="SAM" id="MobiDB-lite"/>
    </source>
</evidence>
<dbReference type="Gramene" id="KCW88952">
    <property type="protein sequence ID" value="KCW88952"/>
    <property type="gene ID" value="EUGRSUZ_A01277"/>
</dbReference>
<name>A0A059DEI6_EUCGR</name>
<evidence type="ECO:0000313" key="2">
    <source>
        <dbReference type="EMBL" id="KCW88952.1"/>
    </source>
</evidence>
<gene>
    <name evidence="2" type="ORF">EUGRSUZ_A01277</name>
</gene>
<feature type="compositionally biased region" description="Basic residues" evidence="1">
    <location>
        <begin position="1"/>
        <end position="15"/>
    </location>
</feature>
<protein>
    <submittedName>
        <fullName evidence="2">Uncharacterized protein</fullName>
    </submittedName>
</protein>
<dbReference type="EMBL" id="KK198753">
    <property type="protein sequence ID" value="KCW88953.1"/>
    <property type="molecule type" value="Genomic_DNA"/>
</dbReference>
<feature type="region of interest" description="Disordered" evidence="1">
    <location>
        <begin position="1"/>
        <end position="44"/>
    </location>
</feature>
<reference evidence="2" key="1">
    <citation type="submission" date="2013-07" db="EMBL/GenBank/DDBJ databases">
        <title>The genome of Eucalyptus grandis.</title>
        <authorList>
            <person name="Schmutz J."/>
            <person name="Hayes R."/>
            <person name="Myburg A."/>
            <person name="Tuskan G."/>
            <person name="Grattapaglia D."/>
            <person name="Rokhsar D.S."/>
        </authorList>
    </citation>
    <scope>NUCLEOTIDE SEQUENCE</scope>
    <source>
        <tissue evidence="2">Leaf extractions</tissue>
    </source>
</reference>